<dbReference type="Proteomes" id="UP000320300">
    <property type="component" value="Unassembled WGS sequence"/>
</dbReference>
<dbReference type="InterPro" id="IPR004843">
    <property type="entry name" value="Calcineurin-like_PHP"/>
</dbReference>
<evidence type="ECO:0000256" key="5">
    <source>
        <dbReference type="SAM" id="SignalP"/>
    </source>
</evidence>
<name>A0A521E8M9_9SPHI</name>
<organism evidence="7 8">
    <name type="scientific">Pedobacter westerhofensis</name>
    <dbReference type="NCBI Taxonomy" id="425512"/>
    <lineage>
        <taxon>Bacteria</taxon>
        <taxon>Pseudomonadati</taxon>
        <taxon>Bacteroidota</taxon>
        <taxon>Sphingobacteriia</taxon>
        <taxon>Sphingobacteriales</taxon>
        <taxon>Sphingobacteriaceae</taxon>
        <taxon>Pedobacter</taxon>
    </lineage>
</organism>
<dbReference type="InterPro" id="IPR050884">
    <property type="entry name" value="CNP_phosphodiesterase-III"/>
</dbReference>
<keyword evidence="8" id="KW-1185">Reference proteome</keyword>
<dbReference type="AlphaFoldDB" id="A0A521E8M9"/>
<keyword evidence="2" id="KW-0378">Hydrolase</keyword>
<dbReference type="EMBL" id="FXTN01000007">
    <property type="protein sequence ID" value="SMO80267.1"/>
    <property type="molecule type" value="Genomic_DNA"/>
</dbReference>
<gene>
    <name evidence="7" type="ORF">SAMN06265348_107231</name>
</gene>
<evidence type="ECO:0000313" key="7">
    <source>
        <dbReference type="EMBL" id="SMO80267.1"/>
    </source>
</evidence>
<dbReference type="GO" id="GO:0046872">
    <property type="term" value="F:metal ion binding"/>
    <property type="evidence" value="ECO:0007669"/>
    <property type="project" value="UniProtKB-KW"/>
</dbReference>
<keyword evidence="5" id="KW-0732">Signal</keyword>
<dbReference type="GO" id="GO:0016787">
    <property type="term" value="F:hydrolase activity"/>
    <property type="evidence" value="ECO:0007669"/>
    <property type="project" value="UniProtKB-KW"/>
</dbReference>
<feature type="signal peptide" evidence="5">
    <location>
        <begin position="1"/>
        <end position="19"/>
    </location>
</feature>
<comment type="similarity">
    <text evidence="4">Belongs to the cyclic nucleotide phosphodiesterase class-III family.</text>
</comment>
<evidence type="ECO:0000256" key="2">
    <source>
        <dbReference type="ARBA" id="ARBA00022801"/>
    </source>
</evidence>
<keyword evidence="1" id="KW-0479">Metal-binding</keyword>
<dbReference type="Gene3D" id="3.60.21.10">
    <property type="match status" value="1"/>
</dbReference>
<evidence type="ECO:0000256" key="3">
    <source>
        <dbReference type="ARBA" id="ARBA00023004"/>
    </source>
</evidence>
<dbReference type="SUPFAM" id="SSF56300">
    <property type="entry name" value="Metallo-dependent phosphatases"/>
    <property type="match status" value="1"/>
</dbReference>
<protein>
    <submittedName>
        <fullName evidence="7">Calcineurin-like phosphoesterase</fullName>
    </submittedName>
</protein>
<evidence type="ECO:0000256" key="1">
    <source>
        <dbReference type="ARBA" id="ARBA00022723"/>
    </source>
</evidence>
<reference evidence="7 8" key="1">
    <citation type="submission" date="2017-05" db="EMBL/GenBank/DDBJ databases">
        <authorList>
            <person name="Varghese N."/>
            <person name="Submissions S."/>
        </authorList>
    </citation>
    <scope>NUCLEOTIDE SEQUENCE [LARGE SCALE GENOMIC DNA]</scope>
    <source>
        <strain evidence="7 8">DSM 19036</strain>
    </source>
</reference>
<dbReference type="InterPro" id="IPR029052">
    <property type="entry name" value="Metallo-depent_PP-like"/>
</dbReference>
<feature type="domain" description="Calcineurin-like phosphoesterase" evidence="6">
    <location>
        <begin position="53"/>
        <end position="223"/>
    </location>
</feature>
<dbReference type="OrthoDB" id="5464520at2"/>
<proteinExistence type="inferred from homology"/>
<sequence>MRNYKLLYLLPLFLFGCGAAEFSPNQKFDSDSPENVNATQITALSRKTPGAVIRIAVSSDTHTDYEDSRAFVNYVNTQGGFDFVMLNGDITNFGLLTEFEGIYKIYAKLNTPFITVVGNHDENAEGNHVFRRMFGEQNFTFSYGGIKFVCHDSNSREHTFDHTTPDLGWLQQNLTQDADNKFIVGFSHVPPIDADFDQDLRLKYEELFNSTPGVLASVHSHRHSADSIYRAKGAGIPFIITNTILNRTFTVIEITNGKLSTHPVTF</sequence>
<evidence type="ECO:0000313" key="8">
    <source>
        <dbReference type="Proteomes" id="UP000320300"/>
    </source>
</evidence>
<feature type="chain" id="PRO_5021877659" evidence="5">
    <location>
        <begin position="20"/>
        <end position="266"/>
    </location>
</feature>
<accession>A0A521E8M9</accession>
<evidence type="ECO:0000259" key="6">
    <source>
        <dbReference type="Pfam" id="PF00149"/>
    </source>
</evidence>
<dbReference type="PANTHER" id="PTHR42988">
    <property type="entry name" value="PHOSPHOHYDROLASE"/>
    <property type="match status" value="1"/>
</dbReference>
<dbReference type="PANTHER" id="PTHR42988:SF2">
    <property type="entry name" value="CYCLIC NUCLEOTIDE PHOSPHODIESTERASE CBUA0032-RELATED"/>
    <property type="match status" value="1"/>
</dbReference>
<evidence type="ECO:0000256" key="4">
    <source>
        <dbReference type="ARBA" id="ARBA00025742"/>
    </source>
</evidence>
<keyword evidence="3" id="KW-0408">Iron</keyword>
<dbReference type="RefSeq" id="WP_142529045.1">
    <property type="nucleotide sequence ID" value="NZ_CBCSJO010000007.1"/>
</dbReference>
<dbReference type="Pfam" id="PF00149">
    <property type="entry name" value="Metallophos"/>
    <property type="match status" value="1"/>
</dbReference>
<dbReference type="PROSITE" id="PS51257">
    <property type="entry name" value="PROKAR_LIPOPROTEIN"/>
    <property type="match status" value="1"/>
</dbReference>